<proteinExistence type="predicted"/>
<organism evidence="2 3">
    <name type="scientific">Araneus ventricosus</name>
    <name type="common">Orbweaver spider</name>
    <name type="synonym">Epeira ventricosa</name>
    <dbReference type="NCBI Taxonomy" id="182803"/>
    <lineage>
        <taxon>Eukaryota</taxon>
        <taxon>Metazoa</taxon>
        <taxon>Ecdysozoa</taxon>
        <taxon>Arthropoda</taxon>
        <taxon>Chelicerata</taxon>
        <taxon>Arachnida</taxon>
        <taxon>Araneae</taxon>
        <taxon>Araneomorphae</taxon>
        <taxon>Entelegynae</taxon>
        <taxon>Araneoidea</taxon>
        <taxon>Araneidae</taxon>
        <taxon>Araneus</taxon>
    </lineage>
</organism>
<gene>
    <name evidence="2" type="ORF">AVEN_100845_1</name>
</gene>
<reference evidence="2 3" key="1">
    <citation type="journal article" date="2019" name="Sci. Rep.">
        <title>Orb-weaving spider Araneus ventricosus genome elucidates the spidroin gene catalogue.</title>
        <authorList>
            <person name="Kono N."/>
            <person name="Nakamura H."/>
            <person name="Ohtoshi R."/>
            <person name="Moran D.A.P."/>
            <person name="Shinohara A."/>
            <person name="Yoshida Y."/>
            <person name="Fujiwara M."/>
            <person name="Mori M."/>
            <person name="Tomita M."/>
            <person name="Arakawa K."/>
        </authorList>
    </citation>
    <scope>NUCLEOTIDE SEQUENCE [LARGE SCALE GENOMIC DNA]</scope>
</reference>
<dbReference type="EMBL" id="BGPR01000035">
    <property type="protein sequence ID" value="GBL83960.1"/>
    <property type="molecule type" value="Genomic_DNA"/>
</dbReference>
<comment type="caution">
    <text evidence="2">The sequence shown here is derived from an EMBL/GenBank/DDBJ whole genome shotgun (WGS) entry which is preliminary data.</text>
</comment>
<feature type="region of interest" description="Disordered" evidence="1">
    <location>
        <begin position="75"/>
        <end position="101"/>
    </location>
</feature>
<name>A0A4Y2AVS5_ARAVE</name>
<dbReference type="AlphaFoldDB" id="A0A4Y2AVS5"/>
<accession>A0A4Y2AVS5</accession>
<evidence type="ECO:0000313" key="2">
    <source>
        <dbReference type="EMBL" id="GBL83960.1"/>
    </source>
</evidence>
<protein>
    <submittedName>
        <fullName evidence="2">Uncharacterized protein</fullName>
    </submittedName>
</protein>
<evidence type="ECO:0000313" key="3">
    <source>
        <dbReference type="Proteomes" id="UP000499080"/>
    </source>
</evidence>
<sequence>MRPSRVTSAKDHINEQSCIPRFKDETFACAKDDTCSQCHKGCQTDDKCSIFFDSSFPPVGNSSSKPCFGREYLNRNSSRREKKRKWSTYKPTPKCITSSKN</sequence>
<dbReference type="Proteomes" id="UP000499080">
    <property type="component" value="Unassembled WGS sequence"/>
</dbReference>
<evidence type="ECO:0000256" key="1">
    <source>
        <dbReference type="SAM" id="MobiDB-lite"/>
    </source>
</evidence>
<keyword evidence="3" id="KW-1185">Reference proteome</keyword>